<reference evidence="1 2" key="1">
    <citation type="journal article" date="2016" name="Nat. Commun.">
        <title>Thousands of microbial genomes shed light on interconnected biogeochemical processes in an aquifer system.</title>
        <authorList>
            <person name="Anantharaman K."/>
            <person name="Brown C.T."/>
            <person name="Hug L.A."/>
            <person name="Sharon I."/>
            <person name="Castelle C.J."/>
            <person name="Probst A.J."/>
            <person name="Thomas B.C."/>
            <person name="Singh A."/>
            <person name="Wilkins M.J."/>
            <person name="Karaoz U."/>
            <person name="Brodie E.L."/>
            <person name="Williams K.H."/>
            <person name="Hubbard S.S."/>
            <person name="Banfield J.F."/>
        </authorList>
    </citation>
    <scope>NUCLEOTIDE SEQUENCE [LARGE SCALE GENOMIC DNA]</scope>
</reference>
<dbReference type="PANTHER" id="PTHR43434:SF1">
    <property type="entry name" value="PHOSPHOGLYCOLATE PHOSPHATASE"/>
    <property type="match status" value="1"/>
</dbReference>
<protein>
    <recommendedName>
        <fullName evidence="3">Haloacid dehalogenase</fullName>
    </recommendedName>
</protein>
<dbReference type="STRING" id="1797714.A3D04_04440"/>
<dbReference type="InterPro" id="IPR041492">
    <property type="entry name" value="HAD_2"/>
</dbReference>
<dbReference type="PANTHER" id="PTHR43434">
    <property type="entry name" value="PHOSPHOGLYCOLATE PHOSPHATASE"/>
    <property type="match status" value="1"/>
</dbReference>
<organism evidence="1 2">
    <name type="scientific">Candidatus Curtissbacteria bacterium RIFCSPHIGHO2_02_FULL_40_16b</name>
    <dbReference type="NCBI Taxonomy" id="1797714"/>
    <lineage>
        <taxon>Bacteria</taxon>
        <taxon>Candidatus Curtissiibacteriota</taxon>
    </lineage>
</organism>
<dbReference type="GO" id="GO:0008967">
    <property type="term" value="F:phosphoglycolate phosphatase activity"/>
    <property type="evidence" value="ECO:0007669"/>
    <property type="project" value="TreeGrafter"/>
</dbReference>
<sequence length="221" mass="25310">MKGLKLFAWDFHGTLEQGTEVGFAVILRKLAQEINYQTTIELEEVRRLFGVSILDYLKHFFPKLSNAEILELRNQIRDRQNRKHIEKYIKAAPWAHEVLAKIQKAGHKNIIVSTSSQPHIKRFLRVVKVTKYVDGVFGIDRHSLDGEFDIAALKAKAIKSFAQNHEIDGSQVIVIGDRSGDIDAGLLLNATTYQYVSKYFSNVKTNAKYKITDLRKVLREI</sequence>
<dbReference type="SFLD" id="SFLDG01129">
    <property type="entry name" value="C1.5:_HAD__Beta-PGM__Phosphata"/>
    <property type="match status" value="1"/>
</dbReference>
<dbReference type="GO" id="GO:0006281">
    <property type="term" value="P:DNA repair"/>
    <property type="evidence" value="ECO:0007669"/>
    <property type="project" value="TreeGrafter"/>
</dbReference>
<dbReference type="AlphaFoldDB" id="A0A1F5GA96"/>
<dbReference type="InterPro" id="IPR050155">
    <property type="entry name" value="HAD-like_hydrolase_sf"/>
</dbReference>
<dbReference type="Proteomes" id="UP000177369">
    <property type="component" value="Unassembled WGS sequence"/>
</dbReference>
<dbReference type="EMBL" id="MFBD01000018">
    <property type="protein sequence ID" value="OGD88778.1"/>
    <property type="molecule type" value="Genomic_DNA"/>
</dbReference>
<dbReference type="Gene3D" id="3.40.50.1000">
    <property type="entry name" value="HAD superfamily/HAD-like"/>
    <property type="match status" value="1"/>
</dbReference>
<accession>A0A1F5GA96</accession>
<gene>
    <name evidence="1" type="ORF">A3D04_04440</name>
</gene>
<proteinExistence type="predicted"/>
<dbReference type="InterPro" id="IPR036412">
    <property type="entry name" value="HAD-like_sf"/>
</dbReference>
<dbReference type="InterPro" id="IPR023214">
    <property type="entry name" value="HAD_sf"/>
</dbReference>
<evidence type="ECO:0000313" key="1">
    <source>
        <dbReference type="EMBL" id="OGD88778.1"/>
    </source>
</evidence>
<dbReference type="SFLD" id="SFLDS00003">
    <property type="entry name" value="Haloacid_Dehalogenase"/>
    <property type="match status" value="1"/>
</dbReference>
<comment type="caution">
    <text evidence="1">The sequence shown here is derived from an EMBL/GenBank/DDBJ whole genome shotgun (WGS) entry which is preliminary data.</text>
</comment>
<dbReference type="SUPFAM" id="SSF56784">
    <property type="entry name" value="HAD-like"/>
    <property type="match status" value="1"/>
</dbReference>
<evidence type="ECO:0000313" key="2">
    <source>
        <dbReference type="Proteomes" id="UP000177369"/>
    </source>
</evidence>
<dbReference type="Pfam" id="PF13419">
    <property type="entry name" value="HAD_2"/>
    <property type="match status" value="1"/>
</dbReference>
<evidence type="ECO:0008006" key="3">
    <source>
        <dbReference type="Google" id="ProtNLM"/>
    </source>
</evidence>
<name>A0A1F5GA96_9BACT</name>
<dbReference type="GO" id="GO:0005829">
    <property type="term" value="C:cytosol"/>
    <property type="evidence" value="ECO:0007669"/>
    <property type="project" value="TreeGrafter"/>
</dbReference>